<dbReference type="Proteomes" id="UP000271683">
    <property type="component" value="Unassembled WGS sequence"/>
</dbReference>
<feature type="region of interest" description="Disordered" evidence="1">
    <location>
        <begin position="305"/>
        <end position="365"/>
    </location>
</feature>
<dbReference type="InterPro" id="IPR027417">
    <property type="entry name" value="P-loop_NTPase"/>
</dbReference>
<feature type="compositionally biased region" description="Polar residues" evidence="1">
    <location>
        <begin position="315"/>
        <end position="327"/>
    </location>
</feature>
<sequence>MRPMALFTPATRKQAKARIALAGPSGAGKTLTGLKLLYALTDARTVADGAERIAFIDTERDSADKYAVDPSQPSVGDMTPEQAGGYGFQKTSPVRYDPRELVTTIEEAARAGFIGLQVDSLSHYWFGAGGVLELVDLFTRNNGGRSMDGWRDVRPIERAYIEALMAFPGHVVVCLRSKQRYEIEEGNDGRKRVAKLGMQPDQREGLEFEFDVFGDLDSEHYLRISKTRCTALDGQVIHKPGQELGEQMLDWLAYGEPPRAIDWDRVLADCTSREDLAVWWQQAQRAGQSFALRDKFAARGQEISAARNGPATMPAEQTDSPPSSAQTPAEPASGAKSQQEAQDTAAAGRRPAGSRAKARAAEVAQ</sequence>
<gene>
    <name evidence="2" type="ORF">EDD30_6398</name>
</gene>
<organism evidence="2 3">
    <name type="scientific">Couchioplanes caeruleus</name>
    <dbReference type="NCBI Taxonomy" id="56438"/>
    <lineage>
        <taxon>Bacteria</taxon>
        <taxon>Bacillati</taxon>
        <taxon>Actinomycetota</taxon>
        <taxon>Actinomycetes</taxon>
        <taxon>Micromonosporales</taxon>
        <taxon>Micromonosporaceae</taxon>
        <taxon>Couchioplanes</taxon>
    </lineage>
</organism>
<name>A0A3N1GT73_9ACTN</name>
<evidence type="ECO:0000313" key="3">
    <source>
        <dbReference type="Proteomes" id="UP000271683"/>
    </source>
</evidence>
<accession>A0A3N1GT73</accession>
<protein>
    <submittedName>
        <fullName evidence="2">KaiC/GvpD/RAD55 family RecA-like ATPase</fullName>
    </submittedName>
</protein>
<proteinExistence type="predicted"/>
<comment type="caution">
    <text evidence="2">The sequence shown here is derived from an EMBL/GenBank/DDBJ whole genome shotgun (WGS) entry which is preliminary data.</text>
</comment>
<feature type="compositionally biased region" description="Low complexity" evidence="1">
    <location>
        <begin position="345"/>
        <end position="365"/>
    </location>
</feature>
<dbReference type="SUPFAM" id="SSF52540">
    <property type="entry name" value="P-loop containing nucleoside triphosphate hydrolases"/>
    <property type="match status" value="1"/>
</dbReference>
<dbReference type="Pfam" id="PF13479">
    <property type="entry name" value="AAA_24"/>
    <property type="match status" value="1"/>
</dbReference>
<dbReference type="EMBL" id="RJKL01000001">
    <property type="protein sequence ID" value="ROP33419.1"/>
    <property type="molecule type" value="Genomic_DNA"/>
</dbReference>
<evidence type="ECO:0000313" key="2">
    <source>
        <dbReference type="EMBL" id="ROP33419.1"/>
    </source>
</evidence>
<reference evidence="2 3" key="1">
    <citation type="submission" date="2018-11" db="EMBL/GenBank/DDBJ databases">
        <title>Sequencing the genomes of 1000 actinobacteria strains.</title>
        <authorList>
            <person name="Klenk H.-P."/>
        </authorList>
    </citation>
    <scope>NUCLEOTIDE SEQUENCE [LARGE SCALE GENOMIC DNA]</scope>
    <source>
        <strain evidence="2 3">DSM 43634</strain>
    </source>
</reference>
<dbReference type="AlphaFoldDB" id="A0A3N1GT73"/>
<dbReference type="OrthoDB" id="1625426at2"/>
<feature type="region of interest" description="Disordered" evidence="1">
    <location>
        <begin position="65"/>
        <end position="90"/>
    </location>
</feature>
<evidence type="ECO:0000256" key="1">
    <source>
        <dbReference type="SAM" id="MobiDB-lite"/>
    </source>
</evidence>